<accession>I4Z7D7</accession>
<evidence type="ECO:0000313" key="1">
    <source>
        <dbReference type="EMBL" id="EIM32129.1"/>
    </source>
</evidence>
<organism evidence="1 2">
    <name type="scientific">Prevotella bivia DSM 20514</name>
    <dbReference type="NCBI Taxonomy" id="868129"/>
    <lineage>
        <taxon>Bacteria</taxon>
        <taxon>Pseudomonadati</taxon>
        <taxon>Bacteroidota</taxon>
        <taxon>Bacteroidia</taxon>
        <taxon>Bacteroidales</taxon>
        <taxon>Prevotellaceae</taxon>
        <taxon>Prevotella</taxon>
    </lineage>
</organism>
<proteinExistence type="predicted"/>
<dbReference type="HOGENOM" id="CLU_3409906_0_0_10"/>
<name>I4Z7D7_9BACT</name>
<gene>
    <name evidence="1" type="ORF">PrebiDRAFT_0365</name>
</gene>
<protein>
    <submittedName>
        <fullName evidence="1">Uncharacterized protein</fullName>
    </submittedName>
</protein>
<dbReference type="EMBL" id="JH660660">
    <property type="protein sequence ID" value="EIM32129.1"/>
    <property type="molecule type" value="Genomic_DNA"/>
</dbReference>
<reference evidence="1 2" key="1">
    <citation type="submission" date="2012-02" db="EMBL/GenBank/DDBJ databases">
        <title>Improved High-Quality Draft genome of Prevotella bivia DSM 20514.</title>
        <authorList>
            <consortium name="US DOE Joint Genome Institute (JGI-PGF)"/>
            <person name="Lucas S."/>
            <person name="Copeland A."/>
            <person name="Lapidus A."/>
            <person name="Bruce D."/>
            <person name="Goodwin L."/>
            <person name="Pitluck S."/>
            <person name="Peters L."/>
            <person name="Mikhailova N."/>
            <person name="Munk A.C.C."/>
            <person name="Kyrpides N."/>
            <person name="Mavromatis K."/>
            <person name="Detter J.C."/>
            <person name="Han C."/>
            <person name="Land M."/>
            <person name="Hauser L."/>
            <person name="Markowitz V."/>
            <person name="Cheng J.-F."/>
            <person name="Hugenholtz P."/>
            <person name="Woyke T."/>
            <person name="Wu D."/>
            <person name="Gronow S."/>
            <person name="Wellnitz S."/>
            <person name="Brambilla E."/>
            <person name="Klenk H.-P."/>
            <person name="Eisen J.A."/>
        </authorList>
    </citation>
    <scope>NUCLEOTIDE SEQUENCE [LARGE SCALE GENOMIC DNA]</scope>
    <source>
        <strain evidence="1 2">DSM 20514</strain>
    </source>
</reference>
<dbReference type="Proteomes" id="UP000002786">
    <property type="component" value="Unassembled WGS sequence"/>
</dbReference>
<keyword evidence="2" id="KW-1185">Reference proteome</keyword>
<dbReference type="AlphaFoldDB" id="I4Z7D7"/>
<evidence type="ECO:0000313" key="2">
    <source>
        <dbReference type="Proteomes" id="UP000002786"/>
    </source>
</evidence>
<sequence>MIFLRPQNYYDRGTTDFFQYDYGVDDENN</sequence>